<dbReference type="Pfam" id="PF01490">
    <property type="entry name" value="Aa_trans"/>
    <property type="match status" value="1"/>
</dbReference>
<feature type="transmembrane region" description="Helical" evidence="8">
    <location>
        <begin position="203"/>
        <end position="219"/>
    </location>
</feature>
<dbReference type="InterPro" id="IPR013057">
    <property type="entry name" value="AA_transpt_TM"/>
</dbReference>
<protein>
    <recommendedName>
        <fullName evidence="9">Amino acid transporter transmembrane domain-containing protein</fullName>
    </recommendedName>
</protein>
<keyword evidence="3 8" id="KW-0812">Transmembrane</keyword>
<keyword evidence="2" id="KW-0813">Transport</keyword>
<dbReference type="AlphaFoldDB" id="A0A9Q1QXW9"/>
<dbReference type="GO" id="GO:0006865">
    <property type="term" value="P:amino acid transport"/>
    <property type="evidence" value="ECO:0007669"/>
    <property type="project" value="UniProtKB-KW"/>
</dbReference>
<feature type="transmembrane region" description="Helical" evidence="8">
    <location>
        <begin position="160"/>
        <end position="183"/>
    </location>
</feature>
<dbReference type="Proteomes" id="UP001152561">
    <property type="component" value="Unassembled WGS sequence"/>
</dbReference>
<keyword evidence="6 8" id="KW-0472">Membrane</keyword>
<dbReference type="PANTHER" id="PTHR48017">
    <property type="entry name" value="OS05G0424000 PROTEIN-RELATED"/>
    <property type="match status" value="1"/>
</dbReference>
<name>A0A9Q1QXW9_9SOLA</name>
<evidence type="ECO:0000259" key="9">
    <source>
        <dbReference type="Pfam" id="PF01490"/>
    </source>
</evidence>
<dbReference type="OrthoDB" id="40134at2759"/>
<gene>
    <name evidence="10" type="ORF">K7X08_007041</name>
</gene>
<dbReference type="EMBL" id="JAJAGQ010000019">
    <property type="protein sequence ID" value="KAJ8533717.1"/>
    <property type="molecule type" value="Genomic_DNA"/>
</dbReference>
<feature type="transmembrane region" description="Helical" evidence="8">
    <location>
        <begin position="75"/>
        <end position="97"/>
    </location>
</feature>
<evidence type="ECO:0000256" key="4">
    <source>
        <dbReference type="ARBA" id="ARBA00022970"/>
    </source>
</evidence>
<keyword evidence="5 8" id="KW-1133">Transmembrane helix</keyword>
<feature type="transmembrane region" description="Helical" evidence="8">
    <location>
        <begin position="364"/>
        <end position="384"/>
    </location>
</feature>
<feature type="transmembrane region" description="Helical" evidence="8">
    <location>
        <begin position="405"/>
        <end position="425"/>
    </location>
</feature>
<feature type="transmembrane region" description="Helical" evidence="8">
    <location>
        <begin position="226"/>
        <end position="248"/>
    </location>
</feature>
<evidence type="ECO:0000313" key="10">
    <source>
        <dbReference type="EMBL" id="KAJ8533717.1"/>
    </source>
</evidence>
<evidence type="ECO:0000256" key="2">
    <source>
        <dbReference type="ARBA" id="ARBA00022448"/>
    </source>
</evidence>
<evidence type="ECO:0000256" key="5">
    <source>
        <dbReference type="ARBA" id="ARBA00022989"/>
    </source>
</evidence>
<keyword evidence="4" id="KW-0029">Amino-acid transport</keyword>
<organism evidence="10 11">
    <name type="scientific">Anisodus acutangulus</name>
    <dbReference type="NCBI Taxonomy" id="402998"/>
    <lineage>
        <taxon>Eukaryota</taxon>
        <taxon>Viridiplantae</taxon>
        <taxon>Streptophyta</taxon>
        <taxon>Embryophyta</taxon>
        <taxon>Tracheophyta</taxon>
        <taxon>Spermatophyta</taxon>
        <taxon>Magnoliopsida</taxon>
        <taxon>eudicotyledons</taxon>
        <taxon>Gunneridae</taxon>
        <taxon>Pentapetalae</taxon>
        <taxon>asterids</taxon>
        <taxon>lamiids</taxon>
        <taxon>Solanales</taxon>
        <taxon>Solanaceae</taxon>
        <taxon>Solanoideae</taxon>
        <taxon>Hyoscyameae</taxon>
        <taxon>Anisodus</taxon>
    </lineage>
</organism>
<comment type="subcellular location">
    <subcellularLocation>
        <location evidence="1">Membrane</location>
    </subcellularLocation>
</comment>
<proteinExistence type="predicted"/>
<feature type="transmembrane region" description="Helical" evidence="8">
    <location>
        <begin position="461"/>
        <end position="485"/>
    </location>
</feature>
<feature type="domain" description="Amino acid transporter transmembrane" evidence="9">
    <location>
        <begin position="72"/>
        <end position="480"/>
    </location>
</feature>
<evidence type="ECO:0000313" key="11">
    <source>
        <dbReference type="Proteomes" id="UP001152561"/>
    </source>
</evidence>
<feature type="transmembrane region" description="Helical" evidence="8">
    <location>
        <begin position="312"/>
        <end position="335"/>
    </location>
</feature>
<comment type="caution">
    <text evidence="10">The sequence shown here is derived from an EMBL/GenBank/DDBJ whole genome shotgun (WGS) entry which is preliminary data.</text>
</comment>
<feature type="transmembrane region" description="Helical" evidence="8">
    <location>
        <begin position="431"/>
        <end position="449"/>
    </location>
</feature>
<evidence type="ECO:0000256" key="7">
    <source>
        <dbReference type="SAM" id="MobiDB-lite"/>
    </source>
</evidence>
<feature type="transmembrane region" description="Helical" evidence="8">
    <location>
        <begin position="103"/>
        <end position="125"/>
    </location>
</feature>
<dbReference type="GO" id="GO:0016020">
    <property type="term" value="C:membrane"/>
    <property type="evidence" value="ECO:0007669"/>
    <property type="project" value="UniProtKB-SubCell"/>
</dbReference>
<sequence length="499" mass="55603">MGDIEVSERRIERMSSSFSSLKIIPLDDYDDDQFDNNQSPPSRTAVDGGEEKKDTNVLEEVDNWLPITESRKGNAYTAMFHVLCSGIGTPALVLPFAFTSLGWSWGIVVLTMIFAWRLYTMWLLINLHETVNGTRYSRYLQLSIAAFGEKLGKCLSIFPIMYLSGGTCVMYIIAGGGTLQFFYNAMCGNDHNCLHKSLSGAQWFLLFICLAILIAQFFPNLHSLAWISFVGSVMGVAYFTLVWALSVGKGRPNGVSYSPSDNVTTTMARFRAVLNGVAIIAIAFRGHNLVLEIQGTLPTNPKLPTRTSMWRGVMASYSFVAVCIFPLAIGGYWAYGNLMPANGIMAAIAKYHQESTPKWLTGTIYMMVVIQCLCAFQIYAMPVFDNLERIYVSRQHKACPRWLRSCIKLFFGGLTYFISVAFPFLGSLAPFVGGIAQPLSLVYPCFMWISIKKPKRKSLMYCLNMLLGCSGILISVVQVAAALWWNLVVDRLDANFFSP</sequence>
<evidence type="ECO:0000256" key="6">
    <source>
        <dbReference type="ARBA" id="ARBA00023136"/>
    </source>
</evidence>
<accession>A0A9Q1QXW9</accession>
<reference evidence="11" key="1">
    <citation type="journal article" date="2023" name="Proc. Natl. Acad. Sci. U.S.A.">
        <title>Genomic and structural basis for evolution of tropane alkaloid biosynthesis.</title>
        <authorList>
            <person name="Wanga Y.-J."/>
            <person name="Taina T."/>
            <person name="Yua J.-Y."/>
            <person name="Lia J."/>
            <person name="Xua B."/>
            <person name="Chenc J."/>
            <person name="D'Auriad J.C."/>
            <person name="Huanga J.-P."/>
            <person name="Huanga S.-X."/>
        </authorList>
    </citation>
    <scope>NUCLEOTIDE SEQUENCE [LARGE SCALE GENOMIC DNA]</scope>
    <source>
        <strain evidence="11">cv. KIB-2019</strain>
    </source>
</reference>
<evidence type="ECO:0000256" key="8">
    <source>
        <dbReference type="SAM" id="Phobius"/>
    </source>
</evidence>
<feature type="region of interest" description="Disordered" evidence="7">
    <location>
        <begin position="29"/>
        <end position="52"/>
    </location>
</feature>
<evidence type="ECO:0000256" key="3">
    <source>
        <dbReference type="ARBA" id="ARBA00022692"/>
    </source>
</evidence>
<feature type="transmembrane region" description="Helical" evidence="8">
    <location>
        <begin position="268"/>
        <end position="291"/>
    </location>
</feature>
<evidence type="ECO:0000256" key="1">
    <source>
        <dbReference type="ARBA" id="ARBA00004370"/>
    </source>
</evidence>
<keyword evidence="11" id="KW-1185">Reference proteome</keyword>